<dbReference type="PANTHER" id="PTHR28511">
    <property type="entry name" value="ENDONUCLEASE V"/>
    <property type="match status" value="1"/>
</dbReference>
<dbReference type="GO" id="GO:0005737">
    <property type="term" value="C:cytoplasm"/>
    <property type="evidence" value="ECO:0007669"/>
    <property type="project" value="UniProtKB-SubCell"/>
</dbReference>
<evidence type="ECO:0000313" key="7">
    <source>
        <dbReference type="Proteomes" id="UP000762676"/>
    </source>
</evidence>
<comment type="caution">
    <text evidence="6">The sequence shown here is derived from an EMBL/GenBank/DDBJ whole genome shotgun (WGS) entry which is preliminary data.</text>
</comment>
<keyword evidence="3" id="KW-0540">Nuclease</keyword>
<dbReference type="EMBL" id="BMAT01004076">
    <property type="protein sequence ID" value="GFR67822.1"/>
    <property type="molecule type" value="Genomic_DNA"/>
</dbReference>
<evidence type="ECO:0000256" key="5">
    <source>
        <dbReference type="ARBA" id="ARBA00022801"/>
    </source>
</evidence>
<gene>
    <name evidence="6" type="ORF">ElyMa_002009000</name>
</gene>
<dbReference type="Proteomes" id="UP000762676">
    <property type="component" value="Unassembled WGS sequence"/>
</dbReference>
<dbReference type="GO" id="GO:0016891">
    <property type="term" value="F:RNA endonuclease activity producing 5'-phosphomonoesters, hydrolytic mechanism"/>
    <property type="evidence" value="ECO:0007669"/>
    <property type="project" value="TreeGrafter"/>
</dbReference>
<comment type="subcellular location">
    <subcellularLocation>
        <location evidence="1">Cytoplasm</location>
    </subcellularLocation>
</comment>
<keyword evidence="7" id="KW-1185">Reference proteome</keyword>
<evidence type="ECO:0000256" key="1">
    <source>
        <dbReference type="ARBA" id="ARBA00004496"/>
    </source>
</evidence>
<dbReference type="Pfam" id="PF04493">
    <property type="entry name" value="Endonuclease_5"/>
    <property type="match status" value="1"/>
</dbReference>
<dbReference type="GO" id="GO:0003727">
    <property type="term" value="F:single-stranded RNA binding"/>
    <property type="evidence" value="ECO:0007669"/>
    <property type="project" value="TreeGrafter"/>
</dbReference>
<protein>
    <submittedName>
        <fullName evidence="6">Endonuclease V</fullName>
    </submittedName>
</protein>
<organism evidence="6 7">
    <name type="scientific">Elysia marginata</name>
    <dbReference type="NCBI Taxonomy" id="1093978"/>
    <lineage>
        <taxon>Eukaryota</taxon>
        <taxon>Metazoa</taxon>
        <taxon>Spiralia</taxon>
        <taxon>Lophotrochozoa</taxon>
        <taxon>Mollusca</taxon>
        <taxon>Gastropoda</taxon>
        <taxon>Heterobranchia</taxon>
        <taxon>Euthyneura</taxon>
        <taxon>Panpulmonata</taxon>
        <taxon>Sacoglossa</taxon>
        <taxon>Placobranchoidea</taxon>
        <taxon>Plakobranchidae</taxon>
        <taxon>Elysia</taxon>
    </lineage>
</organism>
<evidence type="ECO:0000256" key="3">
    <source>
        <dbReference type="ARBA" id="ARBA00022722"/>
    </source>
</evidence>
<proteinExistence type="predicted"/>
<dbReference type="PANTHER" id="PTHR28511:SF1">
    <property type="entry name" value="ENDONUCLEASE V"/>
    <property type="match status" value="1"/>
</dbReference>
<evidence type="ECO:0000313" key="6">
    <source>
        <dbReference type="EMBL" id="GFR67822.1"/>
    </source>
</evidence>
<evidence type="ECO:0000256" key="2">
    <source>
        <dbReference type="ARBA" id="ARBA00022490"/>
    </source>
</evidence>
<dbReference type="GO" id="GO:0006281">
    <property type="term" value="P:DNA repair"/>
    <property type="evidence" value="ECO:0007669"/>
    <property type="project" value="InterPro"/>
</dbReference>
<evidence type="ECO:0000256" key="4">
    <source>
        <dbReference type="ARBA" id="ARBA00022759"/>
    </source>
</evidence>
<keyword evidence="2" id="KW-0963">Cytoplasm</keyword>
<dbReference type="GO" id="GO:0005730">
    <property type="term" value="C:nucleolus"/>
    <property type="evidence" value="ECO:0007669"/>
    <property type="project" value="TreeGrafter"/>
</dbReference>
<accession>A0AAV4F346</accession>
<keyword evidence="5" id="KW-0378">Hydrolase</keyword>
<dbReference type="AlphaFoldDB" id="A0AAV4F346"/>
<reference evidence="6 7" key="1">
    <citation type="journal article" date="2021" name="Elife">
        <title>Chloroplast acquisition without the gene transfer in kleptoplastic sea slugs, Plakobranchus ocellatus.</title>
        <authorList>
            <person name="Maeda T."/>
            <person name="Takahashi S."/>
            <person name="Yoshida T."/>
            <person name="Shimamura S."/>
            <person name="Takaki Y."/>
            <person name="Nagai Y."/>
            <person name="Toyoda A."/>
            <person name="Suzuki Y."/>
            <person name="Arimoto A."/>
            <person name="Ishii H."/>
            <person name="Satoh N."/>
            <person name="Nishiyama T."/>
            <person name="Hasebe M."/>
            <person name="Maruyama T."/>
            <person name="Minagawa J."/>
            <person name="Obokata J."/>
            <person name="Shigenobu S."/>
        </authorList>
    </citation>
    <scope>NUCLEOTIDE SEQUENCE [LARGE SCALE GENOMIC DNA]</scope>
</reference>
<sequence length="108" mass="11958">MLTEDTPEIAALVGGQRRKPDGGRYFVGGVDISFIKGNNEDACACLSVLRMPDLKLVYQRMEMVKLTQPYIPGFLAFREVPALLPLFDHLRGVAPQFWPDVGSSCISD</sequence>
<name>A0AAV4F346_9GAST</name>
<keyword evidence="4 6" id="KW-0255">Endonuclease</keyword>
<dbReference type="InterPro" id="IPR007581">
    <property type="entry name" value="Endonuclease-V"/>
</dbReference>
<dbReference type="Gene3D" id="3.30.2170.10">
    <property type="entry name" value="archaeoglobus fulgidus dsm 4304 superfamily"/>
    <property type="match status" value="1"/>
</dbReference>